<evidence type="ECO:0000259" key="3">
    <source>
        <dbReference type="PROSITE" id="PS51462"/>
    </source>
</evidence>
<name>A0A1H2MBC6_9ACTN</name>
<dbReference type="AlphaFoldDB" id="A0A1H2MBC6"/>
<reference evidence="5" key="1">
    <citation type="submission" date="2016-10" db="EMBL/GenBank/DDBJ databases">
        <authorList>
            <person name="Varghese N."/>
            <person name="Submissions S."/>
        </authorList>
    </citation>
    <scope>NUCLEOTIDE SEQUENCE [LARGE SCALE GENOMIC DNA]</scope>
    <source>
        <strain evidence="5">DSM 21743</strain>
    </source>
</reference>
<dbReference type="PANTHER" id="PTHR43046">
    <property type="entry name" value="GDP-MANNOSE MANNOSYL HYDROLASE"/>
    <property type="match status" value="1"/>
</dbReference>
<dbReference type="PANTHER" id="PTHR43046:SF14">
    <property type="entry name" value="MUTT_NUDIX FAMILY PROTEIN"/>
    <property type="match status" value="1"/>
</dbReference>
<evidence type="ECO:0000313" key="5">
    <source>
        <dbReference type="Proteomes" id="UP000198825"/>
    </source>
</evidence>
<organism evidence="4 5">
    <name type="scientific">Microlunatus sagamiharensis</name>
    <dbReference type="NCBI Taxonomy" id="546874"/>
    <lineage>
        <taxon>Bacteria</taxon>
        <taxon>Bacillati</taxon>
        <taxon>Actinomycetota</taxon>
        <taxon>Actinomycetes</taxon>
        <taxon>Propionibacteriales</taxon>
        <taxon>Propionibacteriaceae</taxon>
        <taxon>Microlunatus</taxon>
    </lineage>
</organism>
<evidence type="ECO:0000256" key="2">
    <source>
        <dbReference type="ARBA" id="ARBA00022801"/>
    </source>
</evidence>
<sequence>MRPAWTVTATVLLHRDGRWLLTVRGADVDDAAGQLGLVGGHVEHPEAGSGVLEATARREASEEVGLDLGGVALTYLESEFFTTDAGAGQVSVAFVAAAPADAEPRAADPAEVAAVGWWTPDEAASDRRCPPWLPGLLGRAAARAGL</sequence>
<dbReference type="Pfam" id="PF00293">
    <property type="entry name" value="NUDIX"/>
    <property type="match status" value="1"/>
</dbReference>
<proteinExistence type="predicted"/>
<feature type="domain" description="Nudix hydrolase" evidence="3">
    <location>
        <begin position="4"/>
        <end position="140"/>
    </location>
</feature>
<keyword evidence="5" id="KW-1185">Reference proteome</keyword>
<dbReference type="Gene3D" id="3.90.79.10">
    <property type="entry name" value="Nucleoside Triphosphate Pyrophosphohydrolase"/>
    <property type="match status" value="1"/>
</dbReference>
<accession>A0A1H2MBC6</accession>
<dbReference type="Proteomes" id="UP000198825">
    <property type="component" value="Chromosome I"/>
</dbReference>
<protein>
    <submittedName>
        <fullName evidence="4">NUDIX domain-containing protein</fullName>
    </submittedName>
</protein>
<keyword evidence="2" id="KW-0378">Hydrolase</keyword>
<dbReference type="OrthoDB" id="161692at2"/>
<dbReference type="InterPro" id="IPR015797">
    <property type="entry name" value="NUDIX_hydrolase-like_dom_sf"/>
</dbReference>
<dbReference type="SUPFAM" id="SSF55811">
    <property type="entry name" value="Nudix"/>
    <property type="match status" value="1"/>
</dbReference>
<dbReference type="CDD" id="cd02883">
    <property type="entry name" value="NUDIX_Hydrolase"/>
    <property type="match status" value="1"/>
</dbReference>
<gene>
    <name evidence="4" type="ORF">SAMN04488544_1701</name>
</gene>
<evidence type="ECO:0000256" key="1">
    <source>
        <dbReference type="ARBA" id="ARBA00001946"/>
    </source>
</evidence>
<dbReference type="PROSITE" id="PS51462">
    <property type="entry name" value="NUDIX"/>
    <property type="match status" value="1"/>
</dbReference>
<evidence type="ECO:0000313" key="4">
    <source>
        <dbReference type="EMBL" id="SDU90231.1"/>
    </source>
</evidence>
<dbReference type="STRING" id="546874.SAMN04488544_1701"/>
<comment type="cofactor">
    <cofactor evidence="1">
        <name>Mg(2+)</name>
        <dbReference type="ChEBI" id="CHEBI:18420"/>
    </cofactor>
</comment>
<dbReference type="GO" id="GO:0016787">
    <property type="term" value="F:hydrolase activity"/>
    <property type="evidence" value="ECO:0007669"/>
    <property type="project" value="UniProtKB-KW"/>
</dbReference>
<dbReference type="EMBL" id="LT629799">
    <property type="protein sequence ID" value="SDU90231.1"/>
    <property type="molecule type" value="Genomic_DNA"/>
</dbReference>
<dbReference type="InterPro" id="IPR000086">
    <property type="entry name" value="NUDIX_hydrolase_dom"/>
</dbReference>